<reference evidence="2 3" key="1">
    <citation type="journal article" date="2011" name="J. Bacteriol.">
        <title>Draft genome sequence of the marine bacterium Streptomyces griseoaurantiacus M045, which produces novel manumycin-type antibiotics with a pABA core component.</title>
        <authorList>
            <person name="Li F."/>
            <person name="Jiang P."/>
            <person name="Zheng H."/>
            <person name="Wang S."/>
            <person name="Zhao G."/>
            <person name="Qin S."/>
            <person name="Liu Z."/>
        </authorList>
    </citation>
    <scope>NUCLEOTIDE SEQUENCE [LARGE SCALE GENOMIC DNA]</scope>
    <source>
        <strain evidence="2 3">M045</strain>
    </source>
</reference>
<evidence type="ECO:0000313" key="2">
    <source>
        <dbReference type="EMBL" id="EGG44143.1"/>
    </source>
</evidence>
<organism evidence="2 3">
    <name type="scientific">Streptomyces griseoaurantiacus M045</name>
    <dbReference type="NCBI Taxonomy" id="996637"/>
    <lineage>
        <taxon>Bacteria</taxon>
        <taxon>Bacillati</taxon>
        <taxon>Actinomycetota</taxon>
        <taxon>Actinomycetes</taxon>
        <taxon>Kitasatosporales</taxon>
        <taxon>Streptomycetaceae</taxon>
        <taxon>Streptomyces</taxon>
        <taxon>Streptomyces aurantiacus group</taxon>
    </lineage>
</organism>
<feature type="region of interest" description="Disordered" evidence="1">
    <location>
        <begin position="37"/>
        <end position="87"/>
    </location>
</feature>
<dbReference type="AlphaFoldDB" id="F3NRF9"/>
<dbReference type="EMBL" id="AEYX01000044">
    <property type="protein sequence ID" value="EGG44143.1"/>
    <property type="molecule type" value="Genomic_DNA"/>
</dbReference>
<dbReference type="Proteomes" id="UP000003022">
    <property type="component" value="Unassembled WGS sequence"/>
</dbReference>
<keyword evidence="3" id="KW-1185">Reference proteome</keyword>
<dbReference type="STRING" id="996637.SGM_5723"/>
<accession>F3NRF9</accession>
<proteinExistence type="predicted"/>
<evidence type="ECO:0000256" key="1">
    <source>
        <dbReference type="SAM" id="MobiDB-lite"/>
    </source>
</evidence>
<protein>
    <submittedName>
        <fullName evidence="2">Uncharacterized protein</fullName>
    </submittedName>
</protein>
<gene>
    <name evidence="2" type="ORF">SGM_5723</name>
</gene>
<feature type="compositionally biased region" description="Basic and acidic residues" evidence="1">
    <location>
        <begin position="49"/>
        <end position="64"/>
    </location>
</feature>
<evidence type="ECO:0000313" key="3">
    <source>
        <dbReference type="Proteomes" id="UP000003022"/>
    </source>
</evidence>
<sequence length="87" mass="9540">MPAGCRAVAVVTRLCVCLRLLRLARFQCRALPSRARRARTAGAPLARRGRGDRPAPEASADRGGRRPGRNVRAAHAGRFRTGRNLPW</sequence>
<name>F3NRF9_9ACTN</name>
<comment type="caution">
    <text evidence="2">The sequence shown here is derived from an EMBL/GenBank/DDBJ whole genome shotgun (WGS) entry which is preliminary data.</text>
</comment>